<sequence>MAIVAGWQQDGINMVALLSISPSTSTTHYTPRLNCNHRLCPNYSQTSRSKMIGKLGQYFRKAEPEHNLEMAKDRIRKLTTKIETYNSKTLKKDFDSIKAFYLGLYEALKLNPKQKHHHLKGTIDLINQINYFERKHWDAIYGHSRDSMDPYYAARPKPRPRSKSTHDGHHRYQESLPDRHSNQYMGYSSHRGPYSSAHRTTHTSHERPYSSRRPRSSSVGYSRSPFAERNYDPTYASGGWTGTQQIFKHRPHSYVPLPNMSPVRGPGEKHPRRVSFSVTSTKDTTRTPPAGRYTTRRSTVHPRAYAAEPIFPL</sequence>
<reference evidence="2 3" key="1">
    <citation type="submission" date="2018-06" db="EMBL/GenBank/DDBJ databases">
        <title>A transcriptomic atlas of mushroom development highlights an independent origin of complex multicellularity.</title>
        <authorList>
            <consortium name="DOE Joint Genome Institute"/>
            <person name="Krizsan K."/>
            <person name="Almasi E."/>
            <person name="Merenyi Z."/>
            <person name="Sahu N."/>
            <person name="Viragh M."/>
            <person name="Koszo T."/>
            <person name="Mondo S."/>
            <person name="Kiss B."/>
            <person name="Balint B."/>
            <person name="Kues U."/>
            <person name="Barry K."/>
            <person name="Hegedus J.C."/>
            <person name="Henrissat B."/>
            <person name="Johnson J."/>
            <person name="Lipzen A."/>
            <person name="Ohm R."/>
            <person name="Nagy I."/>
            <person name="Pangilinan J."/>
            <person name="Yan J."/>
            <person name="Xiong Y."/>
            <person name="Grigoriev I.V."/>
            <person name="Hibbett D.S."/>
            <person name="Nagy L.G."/>
        </authorList>
    </citation>
    <scope>NUCLEOTIDE SEQUENCE [LARGE SCALE GENOMIC DNA]</scope>
    <source>
        <strain evidence="2 3">SZMC22713</strain>
    </source>
</reference>
<evidence type="ECO:0000313" key="3">
    <source>
        <dbReference type="Proteomes" id="UP000294933"/>
    </source>
</evidence>
<evidence type="ECO:0000313" key="2">
    <source>
        <dbReference type="EMBL" id="TDL23870.1"/>
    </source>
</evidence>
<accession>A0A4Y7QAM3</accession>
<feature type="compositionally biased region" description="Low complexity" evidence="1">
    <location>
        <begin position="216"/>
        <end position="225"/>
    </location>
</feature>
<protein>
    <submittedName>
        <fullName evidence="2">Uncharacterized protein</fullName>
    </submittedName>
</protein>
<dbReference type="AlphaFoldDB" id="A0A4Y7QAM3"/>
<organism evidence="2 3">
    <name type="scientific">Rickenella mellea</name>
    <dbReference type="NCBI Taxonomy" id="50990"/>
    <lineage>
        <taxon>Eukaryota</taxon>
        <taxon>Fungi</taxon>
        <taxon>Dikarya</taxon>
        <taxon>Basidiomycota</taxon>
        <taxon>Agaricomycotina</taxon>
        <taxon>Agaricomycetes</taxon>
        <taxon>Hymenochaetales</taxon>
        <taxon>Rickenellaceae</taxon>
        <taxon>Rickenella</taxon>
    </lineage>
</organism>
<name>A0A4Y7QAM3_9AGAM</name>
<dbReference type="EMBL" id="ML170168">
    <property type="protein sequence ID" value="TDL23870.1"/>
    <property type="molecule type" value="Genomic_DNA"/>
</dbReference>
<dbReference type="Proteomes" id="UP000294933">
    <property type="component" value="Unassembled WGS sequence"/>
</dbReference>
<feature type="region of interest" description="Disordered" evidence="1">
    <location>
        <begin position="259"/>
        <end position="295"/>
    </location>
</feature>
<proteinExistence type="predicted"/>
<dbReference type="VEuPathDB" id="FungiDB:BD410DRAFT_786537"/>
<evidence type="ECO:0000256" key="1">
    <source>
        <dbReference type="SAM" id="MobiDB-lite"/>
    </source>
</evidence>
<keyword evidence="3" id="KW-1185">Reference proteome</keyword>
<feature type="region of interest" description="Disordered" evidence="1">
    <location>
        <begin position="151"/>
        <end position="230"/>
    </location>
</feature>
<feature type="compositionally biased region" description="Basic and acidic residues" evidence="1">
    <location>
        <begin position="164"/>
        <end position="181"/>
    </location>
</feature>
<gene>
    <name evidence="2" type="ORF">BD410DRAFT_786537</name>
</gene>